<keyword evidence="1" id="KW-0732">Signal</keyword>
<reference evidence="2" key="2">
    <citation type="submission" date="2023-01" db="EMBL/GenBank/DDBJ databases">
        <authorList>
            <person name="Sun Q."/>
            <person name="Evtushenko L."/>
        </authorList>
    </citation>
    <scope>NUCLEOTIDE SEQUENCE</scope>
    <source>
        <strain evidence="2">VKM B-1513</strain>
    </source>
</reference>
<evidence type="ECO:0000256" key="1">
    <source>
        <dbReference type="SAM" id="SignalP"/>
    </source>
</evidence>
<accession>A0A9W6IR11</accession>
<dbReference type="AlphaFoldDB" id="A0A9W6IR11"/>
<proteinExistence type="predicted"/>
<name>A0A9W6IR11_9PROT</name>
<sequence>MVLGKTGALRLVASVALAWAGSIAPGVADDFGTMGETFEIAEPDLLLWIQERLRAAEDSGDLDTMNEEFAARVERNVRRPAPVDFVEHAEETRSWYYDPTVTVPEDYADHNGVVFARAGEQVNPLETMTLRRGYVFIDGDDDDQVAWALERYREDDGNVSIILVRGAPLELMDEHQVRFFFDQTGFLVERLGVRAVPASFEQEGTRVRVTEHGPAQWRGRADEVER</sequence>
<protein>
    <submittedName>
        <fullName evidence="2">Conjugal transfer pilus assembly protein TraW</fullName>
    </submittedName>
</protein>
<organism evidence="2 3">
    <name type="scientific">Maricaulis virginensis</name>
    <dbReference type="NCBI Taxonomy" id="144022"/>
    <lineage>
        <taxon>Bacteria</taxon>
        <taxon>Pseudomonadati</taxon>
        <taxon>Pseudomonadota</taxon>
        <taxon>Alphaproteobacteria</taxon>
        <taxon>Maricaulales</taxon>
        <taxon>Maricaulaceae</taxon>
        <taxon>Maricaulis</taxon>
    </lineage>
</organism>
<feature type="signal peptide" evidence="1">
    <location>
        <begin position="1"/>
        <end position="28"/>
    </location>
</feature>
<dbReference type="EMBL" id="BSFE01000011">
    <property type="protein sequence ID" value="GLK53541.1"/>
    <property type="molecule type" value="Genomic_DNA"/>
</dbReference>
<dbReference type="Proteomes" id="UP001143486">
    <property type="component" value="Unassembled WGS sequence"/>
</dbReference>
<dbReference type="InterPro" id="IPR014114">
    <property type="entry name" value="TraW"/>
</dbReference>
<dbReference type="NCBIfam" id="TIGR02743">
    <property type="entry name" value="TraW"/>
    <property type="match status" value="1"/>
</dbReference>
<feature type="chain" id="PRO_5040819410" evidence="1">
    <location>
        <begin position="29"/>
        <end position="226"/>
    </location>
</feature>
<comment type="caution">
    <text evidence="2">The sequence shown here is derived from an EMBL/GenBank/DDBJ whole genome shotgun (WGS) entry which is preliminary data.</text>
</comment>
<dbReference type="RefSeq" id="WP_271187888.1">
    <property type="nucleotide sequence ID" value="NZ_BSFE01000011.1"/>
</dbReference>
<keyword evidence="3" id="KW-1185">Reference proteome</keyword>
<reference evidence="2" key="1">
    <citation type="journal article" date="2014" name="Int. J. Syst. Evol. Microbiol.">
        <title>Complete genome sequence of Corynebacterium casei LMG S-19264T (=DSM 44701T), isolated from a smear-ripened cheese.</title>
        <authorList>
            <consortium name="US DOE Joint Genome Institute (JGI-PGF)"/>
            <person name="Walter F."/>
            <person name="Albersmeier A."/>
            <person name="Kalinowski J."/>
            <person name="Ruckert C."/>
        </authorList>
    </citation>
    <scope>NUCLEOTIDE SEQUENCE</scope>
    <source>
        <strain evidence="2">VKM B-1513</strain>
    </source>
</reference>
<evidence type="ECO:0000313" key="3">
    <source>
        <dbReference type="Proteomes" id="UP001143486"/>
    </source>
</evidence>
<evidence type="ECO:0000313" key="2">
    <source>
        <dbReference type="EMBL" id="GLK53541.1"/>
    </source>
</evidence>
<gene>
    <name evidence="2" type="ORF">GCM10017621_30490</name>
</gene>